<dbReference type="RefSeq" id="WP_241914467.1">
    <property type="nucleotide sequence ID" value="NZ_CP093326.1"/>
</dbReference>
<evidence type="ECO:0000256" key="4">
    <source>
        <dbReference type="ARBA" id="ARBA00023002"/>
    </source>
</evidence>
<keyword evidence="3" id="KW-0274">FAD</keyword>
<gene>
    <name evidence="7" type="ORF">MNQ99_03485</name>
</gene>
<dbReference type="InterPro" id="IPR023753">
    <property type="entry name" value="FAD/NAD-binding_dom"/>
</dbReference>
<dbReference type="Gene3D" id="3.50.50.100">
    <property type="match status" value="1"/>
</dbReference>
<evidence type="ECO:0000256" key="3">
    <source>
        <dbReference type="ARBA" id="ARBA00022827"/>
    </source>
</evidence>
<evidence type="ECO:0000256" key="5">
    <source>
        <dbReference type="ARBA" id="ARBA00023027"/>
    </source>
</evidence>
<accession>A0ABY3WB76</accession>
<keyword evidence="2" id="KW-0285">Flavoprotein</keyword>
<dbReference type="Proteomes" id="UP000829069">
    <property type="component" value="Chromosome"/>
</dbReference>
<dbReference type="EMBL" id="CP093326">
    <property type="protein sequence ID" value="UNK46445.1"/>
    <property type="molecule type" value="Genomic_DNA"/>
</dbReference>
<dbReference type="InterPro" id="IPR045024">
    <property type="entry name" value="NDH-2"/>
</dbReference>
<dbReference type="PRINTS" id="PR00368">
    <property type="entry name" value="FADPNR"/>
</dbReference>
<evidence type="ECO:0000256" key="1">
    <source>
        <dbReference type="ARBA" id="ARBA00005272"/>
    </source>
</evidence>
<dbReference type="PANTHER" id="PTHR43706:SF45">
    <property type="entry name" value="NADH DEHYDROGENASE-LIKE PROTEIN RV1812C"/>
    <property type="match status" value="1"/>
</dbReference>
<proteinExistence type="inferred from homology"/>
<dbReference type="Pfam" id="PF07992">
    <property type="entry name" value="Pyr_redox_2"/>
    <property type="match status" value="1"/>
</dbReference>
<evidence type="ECO:0000313" key="7">
    <source>
        <dbReference type="EMBL" id="UNK46445.1"/>
    </source>
</evidence>
<dbReference type="InterPro" id="IPR036188">
    <property type="entry name" value="FAD/NAD-bd_sf"/>
</dbReference>
<keyword evidence="4" id="KW-0560">Oxidoreductase</keyword>
<evidence type="ECO:0000256" key="2">
    <source>
        <dbReference type="ARBA" id="ARBA00022630"/>
    </source>
</evidence>
<comment type="similarity">
    <text evidence="1">Belongs to the NADH dehydrogenase family.</text>
</comment>
<protein>
    <submittedName>
        <fullName evidence="7">FAD-dependent oxidoreductase</fullName>
    </submittedName>
</protein>
<reference evidence="7 8" key="1">
    <citation type="submission" date="2022-03" db="EMBL/GenBank/DDBJ databases">
        <title>Isotopic signatures of nitrous oxide derived from detoxification processes.</title>
        <authorList>
            <person name="Behrendt U."/>
            <person name="Buchen C."/>
            <person name="Well R."/>
            <person name="Ulrich A."/>
            <person name="Rohe L."/>
            <person name="Kolb S."/>
            <person name="Schloter M."/>
            <person name="Horn M.A."/>
            <person name="Augustin J."/>
        </authorList>
    </citation>
    <scope>NUCLEOTIDE SEQUENCE [LARGE SCALE GENOMIC DNA]</scope>
    <source>
        <strain evidence="7 8">S4-C24</strain>
    </source>
</reference>
<dbReference type="SUPFAM" id="SSF51905">
    <property type="entry name" value="FAD/NAD(P)-binding domain"/>
    <property type="match status" value="2"/>
</dbReference>
<keyword evidence="5" id="KW-0520">NAD</keyword>
<sequence length="448" mass="48146">MSTSATPHILILGGGYVGLYTAWGIRKRLGPEAARITVVEPNSYMTYQPLLPEVGGGEIEPRIVTVNLRSALKNVDIVRGKLVSLDVQAKTAKLREIGGGDLSLDYDQVLFAVGAVTRTFPTPGLEEHGIGFKTVEEAIYCRDKVLDNVAFAAGTSDPEARAKALTFVVVGGGYTGVEALTELSDLSKLAVDAHPELDRSQLRWVLIEALDRVAPEVGPKLSQWTLGHLRERGIDVRLKTTMPSCEDSVAELSTGERIPAGLIIWTAGMKPNPVLDDTNVPRGSKGHVNANARLQVIDDAGQVVHGAWAAGDCAQVPDLAAEQQPAYCPPNAQHAVRQAKVLAQNVVNAVQGQGPAEYRHKTLGTVATYGVGRGAAKILGYEMKGKPAWYAAMGYHGLALPTWIHKWRLLAGWSSLILGDRDITSMGATRHPRRAFVDAHADTQKGKK</sequence>
<evidence type="ECO:0000259" key="6">
    <source>
        <dbReference type="Pfam" id="PF07992"/>
    </source>
</evidence>
<organism evidence="7 8">
    <name type="scientific">Arthrobacter sulfonylureivorans</name>
    <dbReference type="NCBI Taxonomy" id="2486855"/>
    <lineage>
        <taxon>Bacteria</taxon>
        <taxon>Bacillati</taxon>
        <taxon>Actinomycetota</taxon>
        <taxon>Actinomycetes</taxon>
        <taxon>Micrococcales</taxon>
        <taxon>Micrococcaceae</taxon>
        <taxon>Arthrobacter</taxon>
    </lineage>
</organism>
<name>A0ABY3WB76_9MICC</name>
<dbReference type="PANTHER" id="PTHR43706">
    <property type="entry name" value="NADH DEHYDROGENASE"/>
    <property type="match status" value="1"/>
</dbReference>
<feature type="domain" description="FAD/NAD(P)-binding" evidence="6">
    <location>
        <begin position="8"/>
        <end position="338"/>
    </location>
</feature>
<keyword evidence="8" id="KW-1185">Reference proteome</keyword>
<evidence type="ECO:0000313" key="8">
    <source>
        <dbReference type="Proteomes" id="UP000829069"/>
    </source>
</evidence>